<reference evidence="1" key="1">
    <citation type="submission" date="2023-12" db="EMBL/GenBank/DDBJ databases">
        <title>Fervidustalea candida gen. nov., sp. nov., a novel member of the family Paenibacillaceae isolated from a geothermal area.</title>
        <authorList>
            <person name="Li W.-J."/>
            <person name="Jiao J.-Y."/>
            <person name="Chen Y."/>
        </authorList>
    </citation>
    <scope>NUCLEOTIDE SEQUENCE</scope>
    <source>
        <strain evidence="1">SYSU GA230002</strain>
    </source>
</reference>
<dbReference type="NCBIfam" id="TIGR02841">
    <property type="entry name" value="spore_YyaC"/>
    <property type="match status" value="1"/>
</dbReference>
<gene>
    <name evidence="1" type="primary">yyaC</name>
    <name evidence="1" type="ORF">VF724_16435</name>
</gene>
<evidence type="ECO:0000313" key="2">
    <source>
        <dbReference type="Proteomes" id="UP001310386"/>
    </source>
</evidence>
<dbReference type="InterPro" id="IPR009665">
    <property type="entry name" value="YyaC"/>
</dbReference>
<evidence type="ECO:0000313" key="1">
    <source>
        <dbReference type="EMBL" id="MEB3103226.1"/>
    </source>
</evidence>
<dbReference type="RefSeq" id="WP_371755353.1">
    <property type="nucleotide sequence ID" value="NZ_JAYJLD010000030.1"/>
</dbReference>
<protein>
    <submittedName>
        <fullName evidence="1">Spore protease YyaC</fullName>
    </submittedName>
</protein>
<accession>A0ABU5ZL34</accession>
<dbReference type="GO" id="GO:0006508">
    <property type="term" value="P:proteolysis"/>
    <property type="evidence" value="ECO:0007669"/>
    <property type="project" value="UniProtKB-KW"/>
</dbReference>
<proteinExistence type="predicted"/>
<keyword evidence="1" id="KW-0645">Protease</keyword>
<dbReference type="InterPro" id="IPR023430">
    <property type="entry name" value="Pept_HybD-like_dom_sf"/>
</dbReference>
<name>A0ABU5ZL34_9BACL</name>
<keyword evidence="1" id="KW-0378">Hydrolase</keyword>
<keyword evidence="2" id="KW-1185">Reference proteome</keyword>
<dbReference type="Pfam" id="PF06866">
    <property type="entry name" value="DUF1256"/>
    <property type="match status" value="1"/>
</dbReference>
<dbReference type="SUPFAM" id="SSF53163">
    <property type="entry name" value="HybD-like"/>
    <property type="match status" value="1"/>
</dbReference>
<sequence>MAFPIDFGMNKKNNGSIKLSYQEPTVHEALCLHLSSIFADIPEKRKLVVVCIGTDRSTGDSLGPLVGSYLKKSKLAAFPVFGTLDEPVHAVNLKDTIEHIEQTYIHPFILAVDACLGQYSSVGMIQISHGPVKPGAGVNKDLPPVGDAHITGIVNVCGFMEYFVLQNTRLSLVMKMSEIIANSIESSLLMPQVKRRVPFLPIKS</sequence>
<dbReference type="Proteomes" id="UP001310386">
    <property type="component" value="Unassembled WGS sequence"/>
</dbReference>
<dbReference type="EMBL" id="JAYJLD010000030">
    <property type="protein sequence ID" value="MEB3103226.1"/>
    <property type="molecule type" value="Genomic_DNA"/>
</dbReference>
<organism evidence="1 2">
    <name type="scientific">Ferviditalea candida</name>
    <dbReference type="NCBI Taxonomy" id="3108399"/>
    <lineage>
        <taxon>Bacteria</taxon>
        <taxon>Bacillati</taxon>
        <taxon>Bacillota</taxon>
        <taxon>Bacilli</taxon>
        <taxon>Bacillales</taxon>
        <taxon>Paenibacillaceae</taxon>
        <taxon>Ferviditalea</taxon>
    </lineage>
</organism>
<dbReference type="GO" id="GO:0008233">
    <property type="term" value="F:peptidase activity"/>
    <property type="evidence" value="ECO:0007669"/>
    <property type="project" value="UniProtKB-KW"/>
</dbReference>
<comment type="caution">
    <text evidence="1">The sequence shown here is derived from an EMBL/GenBank/DDBJ whole genome shotgun (WGS) entry which is preliminary data.</text>
</comment>